<reference evidence="4" key="1">
    <citation type="journal article" date="2019" name="Int. J. Syst. Evol. Microbiol.">
        <title>The Global Catalogue of Microorganisms (GCM) 10K type strain sequencing project: providing services to taxonomists for standard genome sequencing and annotation.</title>
        <authorList>
            <consortium name="The Broad Institute Genomics Platform"/>
            <consortium name="The Broad Institute Genome Sequencing Center for Infectious Disease"/>
            <person name="Wu L."/>
            <person name="Ma J."/>
        </authorList>
    </citation>
    <scope>NUCLEOTIDE SEQUENCE [LARGE SCALE GENOMIC DNA]</scope>
    <source>
        <strain evidence="4">JCM 9373</strain>
    </source>
</reference>
<proteinExistence type="predicted"/>
<comment type="caution">
    <text evidence="3">The sequence shown here is derived from an EMBL/GenBank/DDBJ whole genome shotgun (WGS) entry which is preliminary data.</text>
</comment>
<dbReference type="PROSITE" id="PS51257">
    <property type="entry name" value="PROKAR_LIPOPROTEIN"/>
    <property type="match status" value="1"/>
</dbReference>
<keyword evidence="2" id="KW-0732">Signal</keyword>
<protein>
    <submittedName>
        <fullName evidence="3">Uncharacterized protein</fullName>
    </submittedName>
</protein>
<gene>
    <name evidence="3" type="ORF">GCM10010466_08620</name>
</gene>
<dbReference type="EMBL" id="BAAAUT010000005">
    <property type="protein sequence ID" value="GAA3120071.1"/>
    <property type="molecule type" value="Genomic_DNA"/>
</dbReference>
<evidence type="ECO:0000256" key="1">
    <source>
        <dbReference type="SAM" id="MobiDB-lite"/>
    </source>
</evidence>
<sequence length="196" mass="20902">MRGFVAIRAIGRLLATAALLAAVAASTACQEEKSSVLPPRPAVSAASAPSAPQPSPTTPHDIVLTAYLRYWTVLSKAGKSSPDQARSLLKPYATGDYLDHLVDGVRRMREQGREPYGKVVPRVKEVRISKNDALVIDCQDVSGAGMADARTHQRIPGSASSKPTANIEASMKRSSDGRWRLTGLKIKEAPCTPPSS</sequence>
<keyword evidence="4" id="KW-1185">Reference proteome</keyword>
<organism evidence="3 4">
    <name type="scientific">Planomonospora alba</name>
    <dbReference type="NCBI Taxonomy" id="161354"/>
    <lineage>
        <taxon>Bacteria</taxon>
        <taxon>Bacillati</taxon>
        <taxon>Actinomycetota</taxon>
        <taxon>Actinomycetes</taxon>
        <taxon>Streptosporangiales</taxon>
        <taxon>Streptosporangiaceae</taxon>
        <taxon>Planomonospora</taxon>
    </lineage>
</organism>
<evidence type="ECO:0000313" key="3">
    <source>
        <dbReference type="EMBL" id="GAA3120071.1"/>
    </source>
</evidence>
<name>A0ABP6MPX0_9ACTN</name>
<evidence type="ECO:0000313" key="4">
    <source>
        <dbReference type="Proteomes" id="UP001500320"/>
    </source>
</evidence>
<feature type="signal peptide" evidence="2">
    <location>
        <begin position="1"/>
        <end position="21"/>
    </location>
</feature>
<accession>A0ABP6MPX0</accession>
<feature type="region of interest" description="Disordered" evidence="1">
    <location>
        <begin position="34"/>
        <end position="58"/>
    </location>
</feature>
<feature type="chain" id="PRO_5047399364" evidence="2">
    <location>
        <begin position="22"/>
        <end position="196"/>
    </location>
</feature>
<feature type="region of interest" description="Disordered" evidence="1">
    <location>
        <begin position="148"/>
        <end position="176"/>
    </location>
</feature>
<dbReference type="Proteomes" id="UP001500320">
    <property type="component" value="Unassembled WGS sequence"/>
</dbReference>
<evidence type="ECO:0000256" key="2">
    <source>
        <dbReference type="SAM" id="SignalP"/>
    </source>
</evidence>